<reference evidence="7" key="1">
    <citation type="submission" date="2025-08" db="UniProtKB">
        <authorList>
            <consortium name="Ensembl"/>
        </authorList>
    </citation>
    <scope>IDENTIFICATION</scope>
</reference>
<keyword evidence="2" id="KW-0217">Developmental protein</keyword>
<evidence type="ECO:0000313" key="8">
    <source>
        <dbReference type="Proteomes" id="UP000694701"/>
    </source>
</evidence>
<keyword evidence="5" id="KW-0804">Transcription</keyword>
<dbReference type="Proteomes" id="UP000694701">
    <property type="component" value="Unplaced"/>
</dbReference>
<keyword evidence="6" id="KW-0539">Nucleus</keyword>
<dbReference type="GO" id="GO:0000981">
    <property type="term" value="F:DNA-binding transcription factor activity, RNA polymerase II-specific"/>
    <property type="evidence" value="ECO:0007669"/>
    <property type="project" value="TreeGrafter"/>
</dbReference>
<dbReference type="Ensembl" id="ENSCCRT00020007857.1">
    <property type="protein sequence ID" value="ENSCCRP00020006996.1"/>
    <property type="gene ID" value="ENSCCRG00020003669.1"/>
</dbReference>
<comment type="subcellular location">
    <subcellularLocation>
        <location evidence="1">Nucleus</location>
    </subcellularLocation>
</comment>
<dbReference type="GO" id="GO:0005634">
    <property type="term" value="C:nucleus"/>
    <property type="evidence" value="ECO:0007669"/>
    <property type="project" value="UniProtKB-SubCell"/>
</dbReference>
<organism evidence="7 8">
    <name type="scientific">Cyprinus carpio</name>
    <name type="common">Common carp</name>
    <dbReference type="NCBI Taxonomy" id="7962"/>
    <lineage>
        <taxon>Eukaryota</taxon>
        <taxon>Metazoa</taxon>
        <taxon>Chordata</taxon>
        <taxon>Craniata</taxon>
        <taxon>Vertebrata</taxon>
        <taxon>Euteleostomi</taxon>
        <taxon>Actinopterygii</taxon>
        <taxon>Neopterygii</taxon>
        <taxon>Teleostei</taxon>
        <taxon>Ostariophysi</taxon>
        <taxon>Cypriniformes</taxon>
        <taxon>Cyprinidae</taxon>
        <taxon>Cyprininae</taxon>
        <taxon>Cyprinus</taxon>
    </lineage>
</organism>
<dbReference type="AlphaFoldDB" id="A0A8C2C9W0"/>
<keyword evidence="3" id="KW-0805">Transcription regulation</keyword>
<evidence type="ECO:0000256" key="1">
    <source>
        <dbReference type="ARBA" id="ARBA00004123"/>
    </source>
</evidence>
<name>A0A8C2C9W0_CYPCA</name>
<dbReference type="PANTHER" id="PTHR11793:SF11">
    <property type="entry name" value="TRANSCRIPTION FACTOR 12"/>
    <property type="match status" value="1"/>
</dbReference>
<dbReference type="OMA" id="RPSEQHQ"/>
<keyword evidence="4" id="KW-0238">DNA-binding</keyword>
<dbReference type="GO" id="GO:0000978">
    <property type="term" value="F:RNA polymerase II cis-regulatory region sequence-specific DNA binding"/>
    <property type="evidence" value="ECO:0007669"/>
    <property type="project" value="TreeGrafter"/>
</dbReference>
<evidence type="ECO:0000256" key="6">
    <source>
        <dbReference type="ARBA" id="ARBA00023242"/>
    </source>
</evidence>
<evidence type="ECO:0000256" key="2">
    <source>
        <dbReference type="ARBA" id="ARBA00022473"/>
    </source>
</evidence>
<dbReference type="InterPro" id="IPR051098">
    <property type="entry name" value="NeuroDiff_E-box_TFs"/>
</dbReference>
<evidence type="ECO:0000256" key="4">
    <source>
        <dbReference type="ARBA" id="ARBA00023125"/>
    </source>
</evidence>
<evidence type="ECO:0000256" key="3">
    <source>
        <dbReference type="ARBA" id="ARBA00023015"/>
    </source>
</evidence>
<protein>
    <submittedName>
        <fullName evidence="7">Transcription factor 12</fullName>
    </submittedName>
</protein>
<dbReference type="GO" id="GO:0005667">
    <property type="term" value="C:transcription regulator complex"/>
    <property type="evidence" value="ECO:0007669"/>
    <property type="project" value="TreeGrafter"/>
</dbReference>
<proteinExistence type="predicted"/>
<accession>A0A8C2C9W0</accession>
<sequence length="57" mass="6225">MNPQQRIAAIGTDKELSDLLDFSAMFSPPVNSGKNRPTTLGSSQFSTTGVWRQHSLC</sequence>
<dbReference type="PANTHER" id="PTHR11793">
    <property type="entry name" value="BASIC HELIX-LOOP-HELIX TRANSCRIPTION FACTOR"/>
    <property type="match status" value="1"/>
</dbReference>
<evidence type="ECO:0000313" key="7">
    <source>
        <dbReference type="Ensembl" id="ENSCCRP00020006996.1"/>
    </source>
</evidence>
<dbReference type="GO" id="GO:0000785">
    <property type="term" value="C:chromatin"/>
    <property type="evidence" value="ECO:0007669"/>
    <property type="project" value="TreeGrafter"/>
</dbReference>
<evidence type="ECO:0000256" key="5">
    <source>
        <dbReference type="ARBA" id="ARBA00023163"/>
    </source>
</evidence>